<gene>
    <name evidence="2" type="ORF">IPV69_21095</name>
</gene>
<organism evidence="2 3">
    <name type="scientific">Humisphaera borealis</name>
    <dbReference type="NCBI Taxonomy" id="2807512"/>
    <lineage>
        <taxon>Bacteria</taxon>
        <taxon>Pseudomonadati</taxon>
        <taxon>Planctomycetota</taxon>
        <taxon>Phycisphaerae</taxon>
        <taxon>Tepidisphaerales</taxon>
        <taxon>Tepidisphaeraceae</taxon>
        <taxon>Humisphaera</taxon>
    </lineage>
</organism>
<evidence type="ECO:0000313" key="2">
    <source>
        <dbReference type="EMBL" id="QOV88705.1"/>
    </source>
</evidence>
<proteinExistence type="predicted"/>
<evidence type="ECO:0000256" key="1">
    <source>
        <dbReference type="SAM" id="Phobius"/>
    </source>
</evidence>
<reference evidence="2 3" key="1">
    <citation type="submission" date="2020-10" db="EMBL/GenBank/DDBJ databases">
        <title>Wide distribution of Phycisphaera-like planctomycetes from WD2101 soil group in peatlands and genome analysis of the first cultivated representative.</title>
        <authorList>
            <person name="Dedysh S.N."/>
            <person name="Beletsky A.V."/>
            <person name="Ivanova A."/>
            <person name="Kulichevskaya I.S."/>
            <person name="Suzina N.E."/>
            <person name="Philippov D.A."/>
            <person name="Rakitin A.L."/>
            <person name="Mardanov A.V."/>
            <person name="Ravin N.V."/>
        </authorList>
    </citation>
    <scope>NUCLEOTIDE SEQUENCE [LARGE SCALE GENOMIC DNA]</scope>
    <source>
        <strain evidence="2 3">M1803</strain>
    </source>
</reference>
<dbReference type="PANTHER" id="PTHR30273">
    <property type="entry name" value="PERIPLASMIC SIGNAL SENSOR AND SIGMA FACTOR ACTIVATOR FECR-RELATED"/>
    <property type="match status" value="1"/>
</dbReference>
<protein>
    <recommendedName>
        <fullName evidence="4">FecR protein domain-containing protein</fullName>
    </recommendedName>
</protein>
<keyword evidence="1" id="KW-1133">Transmembrane helix</keyword>
<accession>A0A7M2WT52</accession>
<dbReference type="AlphaFoldDB" id="A0A7M2WT52"/>
<evidence type="ECO:0000313" key="3">
    <source>
        <dbReference type="Proteomes" id="UP000593765"/>
    </source>
</evidence>
<keyword evidence="1" id="KW-0812">Transmembrane</keyword>
<name>A0A7M2WT52_9BACT</name>
<feature type="transmembrane region" description="Helical" evidence="1">
    <location>
        <begin position="101"/>
        <end position="121"/>
    </location>
</feature>
<sequence>MNPHPDNLTPAIDSISEEVKVLVDGYLTDTLSSTDLARLEAILREDVAARRFFARYAEIDRDLYLEAHARSQADAALRRIGVANEVAPLPGRARMFQIRPLRWLAAAAAIAVALGVGFLAARSQQNTPGVADRQPVSRPASQPASADVAWLVNAQNCLWTSGSGPSDLHAGTVLSLDRGLAELKFRSGAVLLLEGPAILQLVSDNSARLERGRLTGKVHGPVKGFELLSPRGKVIDLGTEFGVSVAASGRTDVYVFDGKVQAIADGASGKVTDLTHDQSARIEDGTVTLRPVVASAEEFVRQIVPAPVIEPRTMNLNFGKGYDGTLADAQGMGSGLTHRLPGTGTAISPYDPNLFVNSQESQLELTTTNSDINHQVNMPTGEYAGVRLADLGFTGSEDFEVQMFVPNIPALQNVGQFGLYAGAKSDRVIRGGLISRSADGQYTLFMTNNDGGRDASSHFVGLFSMGDDLRIRLTRTNGKYALTVANEKTGASSTLAIKHPDFLDAENDLYVGLFGANTRSEVRKTLLIKEFSVTVWTTRTNPSVAAR</sequence>
<dbReference type="EMBL" id="CP063458">
    <property type="protein sequence ID" value="QOV88705.1"/>
    <property type="molecule type" value="Genomic_DNA"/>
</dbReference>
<keyword evidence="3" id="KW-1185">Reference proteome</keyword>
<evidence type="ECO:0008006" key="4">
    <source>
        <dbReference type="Google" id="ProtNLM"/>
    </source>
</evidence>
<dbReference type="RefSeq" id="WP_206291705.1">
    <property type="nucleotide sequence ID" value="NZ_CP063458.1"/>
</dbReference>
<dbReference type="PANTHER" id="PTHR30273:SF2">
    <property type="entry name" value="PROTEIN FECR"/>
    <property type="match status" value="1"/>
</dbReference>
<dbReference type="InterPro" id="IPR012373">
    <property type="entry name" value="Ferrdict_sens_TM"/>
</dbReference>
<keyword evidence="1" id="KW-0472">Membrane</keyword>
<dbReference type="KEGG" id="hbs:IPV69_21095"/>
<dbReference type="Proteomes" id="UP000593765">
    <property type="component" value="Chromosome"/>
</dbReference>
<dbReference type="GO" id="GO:0016989">
    <property type="term" value="F:sigma factor antagonist activity"/>
    <property type="evidence" value="ECO:0007669"/>
    <property type="project" value="TreeGrafter"/>
</dbReference>